<keyword evidence="2" id="KW-1185">Reference proteome</keyword>
<dbReference type="EMBL" id="MU005586">
    <property type="protein sequence ID" value="KAF2682839.1"/>
    <property type="molecule type" value="Genomic_DNA"/>
</dbReference>
<sequence>MNDTGADAVDEDVGALAIQQGSTALAAAAQESRGLAGALGIATAELSSARPFAHGRALIKQLPAQSPLQEPIAPIAARVVVAHVDLPASSALFPPFQARVAQEQTDRQEQNTVSRPPVGPTITAVPQTKGVIDAGVSIEFQKQAVGFSLSSTSTFWNATREFPSGWAREQPIVARTLH</sequence>
<name>A0A6G1IY69_9PLEO</name>
<proteinExistence type="predicted"/>
<protein>
    <submittedName>
        <fullName evidence="1">Uncharacterized protein</fullName>
    </submittedName>
</protein>
<dbReference type="Proteomes" id="UP000799291">
    <property type="component" value="Unassembled WGS sequence"/>
</dbReference>
<reference evidence="1" key="1">
    <citation type="journal article" date="2020" name="Stud. Mycol.">
        <title>101 Dothideomycetes genomes: a test case for predicting lifestyles and emergence of pathogens.</title>
        <authorList>
            <person name="Haridas S."/>
            <person name="Albert R."/>
            <person name="Binder M."/>
            <person name="Bloem J."/>
            <person name="Labutti K."/>
            <person name="Salamov A."/>
            <person name="Andreopoulos B."/>
            <person name="Baker S."/>
            <person name="Barry K."/>
            <person name="Bills G."/>
            <person name="Bluhm B."/>
            <person name="Cannon C."/>
            <person name="Castanera R."/>
            <person name="Culley D."/>
            <person name="Daum C."/>
            <person name="Ezra D."/>
            <person name="Gonzalez J."/>
            <person name="Henrissat B."/>
            <person name="Kuo A."/>
            <person name="Liang C."/>
            <person name="Lipzen A."/>
            <person name="Lutzoni F."/>
            <person name="Magnuson J."/>
            <person name="Mondo S."/>
            <person name="Nolan M."/>
            <person name="Ohm R."/>
            <person name="Pangilinan J."/>
            <person name="Park H.-J."/>
            <person name="Ramirez L."/>
            <person name="Alfaro M."/>
            <person name="Sun H."/>
            <person name="Tritt A."/>
            <person name="Yoshinaga Y."/>
            <person name="Zwiers L.-H."/>
            <person name="Turgeon B."/>
            <person name="Goodwin S."/>
            <person name="Spatafora J."/>
            <person name="Crous P."/>
            <person name="Grigoriev I."/>
        </authorList>
    </citation>
    <scope>NUCLEOTIDE SEQUENCE</scope>
    <source>
        <strain evidence="1">CBS 122367</strain>
    </source>
</reference>
<gene>
    <name evidence="1" type="ORF">K458DRAFT_390754</name>
</gene>
<organism evidence="1 2">
    <name type="scientific">Lentithecium fluviatile CBS 122367</name>
    <dbReference type="NCBI Taxonomy" id="1168545"/>
    <lineage>
        <taxon>Eukaryota</taxon>
        <taxon>Fungi</taxon>
        <taxon>Dikarya</taxon>
        <taxon>Ascomycota</taxon>
        <taxon>Pezizomycotina</taxon>
        <taxon>Dothideomycetes</taxon>
        <taxon>Pleosporomycetidae</taxon>
        <taxon>Pleosporales</taxon>
        <taxon>Massarineae</taxon>
        <taxon>Lentitheciaceae</taxon>
        <taxon>Lentithecium</taxon>
    </lineage>
</organism>
<evidence type="ECO:0000313" key="2">
    <source>
        <dbReference type="Proteomes" id="UP000799291"/>
    </source>
</evidence>
<accession>A0A6G1IY69</accession>
<dbReference type="AlphaFoldDB" id="A0A6G1IY69"/>
<evidence type="ECO:0000313" key="1">
    <source>
        <dbReference type="EMBL" id="KAF2682839.1"/>
    </source>
</evidence>